<reference evidence="2 3" key="1">
    <citation type="journal article" date="2021" name="ISME Commun">
        <title>Automated analysis of genomic sequences facilitates high-throughput and comprehensive description of bacteria.</title>
        <authorList>
            <person name="Hitch T.C.A."/>
        </authorList>
    </citation>
    <scope>NUCLEOTIDE SEQUENCE [LARGE SCALE GENOMIC DNA]</scope>
    <source>
        <strain evidence="2 3">Sanger_31</strain>
    </source>
</reference>
<dbReference type="RefSeq" id="WP_267301116.1">
    <property type="nucleotide sequence ID" value="NZ_JAOQJZ010000007.1"/>
</dbReference>
<sequence length="149" mass="16718">MKEMQLGLELERELFLLSVVLGCGLGLLYDIFRVFRVALPHGKILTFFEDIIYTFLYGFALFTFCTGLTGAIRGFVLVGMLTGSVIEHLTVGNAVVSVLRSLFSIIRKLFAKTFSPVVKFITKRADGFRDCFVKKCKISSLRKKTSKST</sequence>
<dbReference type="InterPro" id="IPR019074">
    <property type="entry name" value="YabQ"/>
</dbReference>
<keyword evidence="1" id="KW-1133">Transmembrane helix</keyword>
<dbReference type="Proteomes" id="UP001208131">
    <property type="component" value="Unassembled WGS sequence"/>
</dbReference>
<evidence type="ECO:0000256" key="1">
    <source>
        <dbReference type="SAM" id="Phobius"/>
    </source>
</evidence>
<comment type="caution">
    <text evidence="2">The sequence shown here is derived from an EMBL/GenBank/DDBJ whole genome shotgun (WGS) entry which is preliminary data.</text>
</comment>
<protein>
    <submittedName>
        <fullName evidence="2">Spore cortex biosynthesis protein YabQ</fullName>
    </submittedName>
</protein>
<keyword evidence="1" id="KW-0812">Transmembrane</keyword>
<feature type="transmembrane region" description="Helical" evidence="1">
    <location>
        <begin position="44"/>
        <end position="69"/>
    </location>
</feature>
<evidence type="ECO:0000313" key="2">
    <source>
        <dbReference type="EMBL" id="MCU6705906.1"/>
    </source>
</evidence>
<dbReference type="Pfam" id="PF09578">
    <property type="entry name" value="Spore_YabQ"/>
    <property type="match status" value="1"/>
</dbReference>
<feature type="transmembrane region" description="Helical" evidence="1">
    <location>
        <begin position="14"/>
        <end position="32"/>
    </location>
</feature>
<name>A0AAE3IIQ4_9FIRM</name>
<organism evidence="2 3">
    <name type="scientific">Hominimerdicola aceti</name>
    <dbReference type="NCBI Taxonomy" id="2981726"/>
    <lineage>
        <taxon>Bacteria</taxon>
        <taxon>Bacillati</taxon>
        <taxon>Bacillota</taxon>
        <taxon>Clostridia</taxon>
        <taxon>Eubacteriales</taxon>
        <taxon>Oscillospiraceae</taxon>
        <taxon>Hominimerdicola</taxon>
    </lineage>
</organism>
<proteinExistence type="predicted"/>
<dbReference type="AlphaFoldDB" id="A0AAE3IIQ4"/>
<gene>
    <name evidence="2" type="ORF">OCV57_08205</name>
</gene>
<accession>A0AAE3IIQ4</accession>
<keyword evidence="3" id="KW-1185">Reference proteome</keyword>
<dbReference type="EMBL" id="JAOQJZ010000007">
    <property type="protein sequence ID" value="MCU6705906.1"/>
    <property type="molecule type" value="Genomic_DNA"/>
</dbReference>
<keyword evidence="1" id="KW-0472">Membrane</keyword>
<evidence type="ECO:0000313" key="3">
    <source>
        <dbReference type="Proteomes" id="UP001208131"/>
    </source>
</evidence>
<dbReference type="NCBIfam" id="TIGR02893">
    <property type="entry name" value="spore_yabQ"/>
    <property type="match status" value="1"/>
</dbReference>